<dbReference type="Gene3D" id="1.10.3720.10">
    <property type="entry name" value="MetI-like"/>
    <property type="match status" value="1"/>
</dbReference>
<evidence type="ECO:0000259" key="9">
    <source>
        <dbReference type="PROSITE" id="PS50928"/>
    </source>
</evidence>
<evidence type="ECO:0000313" key="10">
    <source>
        <dbReference type="EMBL" id="HJF14754.1"/>
    </source>
</evidence>
<dbReference type="GO" id="GO:0048473">
    <property type="term" value="P:D-methionine transmembrane transport"/>
    <property type="evidence" value="ECO:0007669"/>
    <property type="project" value="TreeGrafter"/>
</dbReference>
<sequence>MDFMEQDFFGVSGEKLLLAGAQTVYMLGWSMLFGSVLGIAIALLLVMTRRGGLTENRVIYAVLNFIINITRSVPFIILLVALIPFTRFVVGTSIGSQAALVPLTIYITPFIARMVESSLLEVKPGVIEAAQAMGATNWQIIRHFLLPEAYPSIVLSLTTSIVGLLGATAMAGYGGGGGVGDLALTYGHQRFNTPLMIFTIVILVVFVQIMQAFGNALSRRLREPK</sequence>
<protein>
    <submittedName>
        <fullName evidence="10">ABC transporter permease</fullName>
    </submittedName>
</protein>
<comment type="caution">
    <text evidence="10">The sequence shown here is derived from an EMBL/GenBank/DDBJ whole genome shotgun (WGS) entry which is preliminary data.</text>
</comment>
<dbReference type="AlphaFoldDB" id="A0A921K972"/>
<evidence type="ECO:0000313" key="11">
    <source>
        <dbReference type="Proteomes" id="UP000703315"/>
    </source>
</evidence>
<accession>A0A921K972</accession>
<comment type="similarity">
    <text evidence="2">Belongs to the binding-protein-dependent transport system permease family. CysTW subfamily.</text>
</comment>
<feature type="transmembrane region" description="Helical" evidence="8">
    <location>
        <begin position="58"/>
        <end position="83"/>
    </location>
</feature>
<evidence type="ECO:0000256" key="8">
    <source>
        <dbReference type="RuleBase" id="RU363032"/>
    </source>
</evidence>
<dbReference type="EMBL" id="DYXC01000084">
    <property type="protein sequence ID" value="HJF14754.1"/>
    <property type="molecule type" value="Genomic_DNA"/>
</dbReference>
<dbReference type="CDD" id="cd06261">
    <property type="entry name" value="TM_PBP2"/>
    <property type="match status" value="1"/>
</dbReference>
<keyword evidence="4" id="KW-1003">Cell membrane</keyword>
<keyword evidence="3 8" id="KW-0813">Transport</keyword>
<dbReference type="FunFam" id="1.10.3720.10:FF:000002">
    <property type="entry name" value="D-methionine ABC transporter permease MetI"/>
    <property type="match status" value="1"/>
</dbReference>
<dbReference type="InterPro" id="IPR051322">
    <property type="entry name" value="AA_ABC_Transporter_Permease"/>
</dbReference>
<feature type="transmembrane region" description="Helical" evidence="8">
    <location>
        <begin position="152"/>
        <end position="175"/>
    </location>
</feature>
<comment type="subcellular location">
    <subcellularLocation>
        <location evidence="1 8">Cell membrane</location>
        <topology evidence="1 8">Multi-pass membrane protein</topology>
    </subcellularLocation>
</comment>
<evidence type="ECO:0000256" key="6">
    <source>
        <dbReference type="ARBA" id="ARBA00022989"/>
    </source>
</evidence>
<dbReference type="Proteomes" id="UP000703315">
    <property type="component" value="Unassembled WGS sequence"/>
</dbReference>
<dbReference type="PANTHER" id="PTHR30450">
    <property type="entry name" value="ABC TRANSPORTER PERMEASE"/>
    <property type="match status" value="1"/>
</dbReference>
<organism evidence="10 11">
    <name type="scientific">Enteractinococcus helveticum</name>
    <dbReference type="NCBI Taxonomy" id="1837282"/>
    <lineage>
        <taxon>Bacteria</taxon>
        <taxon>Bacillati</taxon>
        <taxon>Actinomycetota</taxon>
        <taxon>Actinomycetes</taxon>
        <taxon>Micrococcales</taxon>
        <taxon>Micrococcaceae</taxon>
    </lineage>
</organism>
<feature type="transmembrane region" description="Helical" evidence="8">
    <location>
        <begin position="24"/>
        <end position="46"/>
    </location>
</feature>
<evidence type="ECO:0000256" key="3">
    <source>
        <dbReference type="ARBA" id="ARBA00022448"/>
    </source>
</evidence>
<gene>
    <name evidence="10" type="ORF">K8V32_08100</name>
</gene>
<feature type="transmembrane region" description="Helical" evidence="8">
    <location>
        <begin position="195"/>
        <end position="217"/>
    </location>
</feature>
<dbReference type="PROSITE" id="PS50928">
    <property type="entry name" value="ABC_TM1"/>
    <property type="match status" value="1"/>
</dbReference>
<reference evidence="10" key="1">
    <citation type="journal article" date="2021" name="PeerJ">
        <title>Extensive microbial diversity within the chicken gut microbiome revealed by metagenomics and culture.</title>
        <authorList>
            <person name="Gilroy R."/>
            <person name="Ravi A."/>
            <person name="Getino M."/>
            <person name="Pursley I."/>
            <person name="Horton D.L."/>
            <person name="Alikhan N.F."/>
            <person name="Baker D."/>
            <person name="Gharbi K."/>
            <person name="Hall N."/>
            <person name="Watson M."/>
            <person name="Adriaenssens E.M."/>
            <person name="Foster-Nyarko E."/>
            <person name="Jarju S."/>
            <person name="Secka A."/>
            <person name="Antonio M."/>
            <person name="Oren A."/>
            <person name="Chaudhuri R.R."/>
            <person name="La Ragione R."/>
            <person name="Hildebrand F."/>
            <person name="Pallen M.J."/>
        </authorList>
    </citation>
    <scope>NUCLEOTIDE SEQUENCE</scope>
    <source>
        <strain evidence="10">ChiHjej13B12-14962</strain>
    </source>
</reference>
<keyword evidence="6 8" id="KW-1133">Transmembrane helix</keyword>
<dbReference type="InterPro" id="IPR000515">
    <property type="entry name" value="MetI-like"/>
</dbReference>
<dbReference type="SUPFAM" id="SSF161098">
    <property type="entry name" value="MetI-like"/>
    <property type="match status" value="1"/>
</dbReference>
<evidence type="ECO:0000256" key="1">
    <source>
        <dbReference type="ARBA" id="ARBA00004651"/>
    </source>
</evidence>
<reference evidence="10" key="2">
    <citation type="submission" date="2021-09" db="EMBL/GenBank/DDBJ databases">
        <authorList>
            <person name="Gilroy R."/>
        </authorList>
    </citation>
    <scope>NUCLEOTIDE SEQUENCE</scope>
    <source>
        <strain evidence="10">ChiHjej13B12-14962</strain>
    </source>
</reference>
<dbReference type="GO" id="GO:0005886">
    <property type="term" value="C:plasma membrane"/>
    <property type="evidence" value="ECO:0007669"/>
    <property type="project" value="UniProtKB-SubCell"/>
</dbReference>
<keyword evidence="5 8" id="KW-0812">Transmembrane</keyword>
<dbReference type="RefSeq" id="WP_303905592.1">
    <property type="nucleotide sequence ID" value="NZ_DYXC01000084.1"/>
</dbReference>
<proteinExistence type="inferred from homology"/>
<dbReference type="Pfam" id="PF00528">
    <property type="entry name" value="BPD_transp_1"/>
    <property type="match status" value="1"/>
</dbReference>
<dbReference type="PANTHER" id="PTHR30450:SF14">
    <property type="entry name" value="TRANSPORTER, PERMEASE PROTEIN, PUTATIVE-RELATED"/>
    <property type="match status" value="1"/>
</dbReference>
<evidence type="ECO:0000256" key="5">
    <source>
        <dbReference type="ARBA" id="ARBA00022692"/>
    </source>
</evidence>
<evidence type="ECO:0000256" key="7">
    <source>
        <dbReference type="ARBA" id="ARBA00023136"/>
    </source>
</evidence>
<evidence type="ECO:0000256" key="2">
    <source>
        <dbReference type="ARBA" id="ARBA00007069"/>
    </source>
</evidence>
<name>A0A921K972_9MICC</name>
<feature type="domain" description="ABC transmembrane type-1" evidence="9">
    <location>
        <begin position="20"/>
        <end position="214"/>
    </location>
</feature>
<evidence type="ECO:0000256" key="4">
    <source>
        <dbReference type="ARBA" id="ARBA00022475"/>
    </source>
</evidence>
<dbReference type="InterPro" id="IPR035906">
    <property type="entry name" value="MetI-like_sf"/>
</dbReference>
<feature type="transmembrane region" description="Helical" evidence="8">
    <location>
        <begin position="89"/>
        <end position="112"/>
    </location>
</feature>
<keyword evidence="7 8" id="KW-0472">Membrane</keyword>